<sequence length="51" mass="6331">MKKAMGFYSKWKKKRDFAFMVSRMDDRLLKDVGYSREQAEFRLSQPFWKFD</sequence>
<dbReference type="EMBL" id="SJDL01000051">
    <property type="protein sequence ID" value="TBW48234.1"/>
    <property type="molecule type" value="Genomic_DNA"/>
</dbReference>
<name>A0ABY1ZEB6_9GAMM</name>
<dbReference type="RefSeq" id="WP_131483959.1">
    <property type="nucleotide sequence ID" value="NZ_SJDL01000051.1"/>
</dbReference>
<organism evidence="2 3">
    <name type="scientific">Marinobacter halodurans</name>
    <dbReference type="NCBI Taxonomy" id="2528979"/>
    <lineage>
        <taxon>Bacteria</taxon>
        <taxon>Pseudomonadati</taxon>
        <taxon>Pseudomonadota</taxon>
        <taxon>Gammaproteobacteria</taxon>
        <taxon>Pseudomonadales</taxon>
        <taxon>Marinobacteraceae</taxon>
        <taxon>Marinobacter</taxon>
    </lineage>
</organism>
<proteinExistence type="predicted"/>
<keyword evidence="3" id="KW-1185">Reference proteome</keyword>
<accession>A0ABY1ZEB6</accession>
<comment type="caution">
    <text evidence="2">The sequence shown here is derived from an EMBL/GenBank/DDBJ whole genome shotgun (WGS) entry which is preliminary data.</text>
</comment>
<evidence type="ECO:0000313" key="2">
    <source>
        <dbReference type="EMBL" id="TBW48234.1"/>
    </source>
</evidence>
<feature type="domain" description="YjiS-like" evidence="1">
    <location>
        <begin position="22"/>
        <end position="40"/>
    </location>
</feature>
<reference evidence="2 3" key="1">
    <citation type="submission" date="2019-02" db="EMBL/GenBank/DDBJ databases">
        <title>Marinobacter halodurans sp. nov., a marine bacterium isolated from sea tidal flat.</title>
        <authorList>
            <person name="Yoo Y."/>
            <person name="Lee D.W."/>
            <person name="Kim B.S."/>
            <person name="Kim J.-J."/>
        </authorList>
    </citation>
    <scope>NUCLEOTIDE SEQUENCE [LARGE SCALE GENOMIC DNA]</scope>
    <source>
        <strain evidence="2 3">YJ-S3-2</strain>
    </source>
</reference>
<evidence type="ECO:0000313" key="3">
    <source>
        <dbReference type="Proteomes" id="UP000313645"/>
    </source>
</evidence>
<protein>
    <submittedName>
        <fullName evidence="2">DUF1127 domain-containing protein</fullName>
    </submittedName>
</protein>
<gene>
    <name evidence="2" type="ORF">EZI54_21605</name>
</gene>
<dbReference type="Pfam" id="PF06568">
    <property type="entry name" value="YjiS-like"/>
    <property type="match status" value="1"/>
</dbReference>
<dbReference type="InterPro" id="IPR009506">
    <property type="entry name" value="YjiS-like"/>
</dbReference>
<dbReference type="Proteomes" id="UP000313645">
    <property type="component" value="Unassembled WGS sequence"/>
</dbReference>
<evidence type="ECO:0000259" key="1">
    <source>
        <dbReference type="Pfam" id="PF06568"/>
    </source>
</evidence>